<reference evidence="5 6" key="1">
    <citation type="submission" date="2019-09" db="EMBL/GenBank/DDBJ databases">
        <title>Mumia zhuanghuii sp. nov. isolated from the intestinal contents of plateau pika (Ochotona curzoniae) in the Qinghai-Tibet plateau of China.</title>
        <authorList>
            <person name="Tian Z."/>
        </authorList>
    </citation>
    <scope>NUCLEOTIDE SEQUENCE [LARGE SCALE GENOMIC DNA]</scope>
    <source>
        <strain evidence="6">350</strain>
    </source>
</reference>
<evidence type="ECO:0000313" key="6">
    <source>
        <dbReference type="Proteomes" id="UP000307768"/>
    </source>
</evidence>
<evidence type="ECO:0000256" key="1">
    <source>
        <dbReference type="ARBA" id="ARBA00010830"/>
    </source>
</evidence>
<protein>
    <submittedName>
        <fullName evidence="5">Transglycosylase family protein</fullName>
    </submittedName>
</protein>
<gene>
    <name evidence="5" type="ORF">FE697_019240</name>
</gene>
<dbReference type="InterPro" id="IPR023346">
    <property type="entry name" value="Lysozyme-like_dom_sf"/>
</dbReference>
<dbReference type="EMBL" id="VDFQ02000006">
    <property type="protein sequence ID" value="KAA1420016.1"/>
    <property type="molecule type" value="Genomic_DNA"/>
</dbReference>
<comment type="caution">
    <text evidence="5">The sequence shown here is derived from an EMBL/GenBank/DDBJ whole genome shotgun (WGS) entry which is preliminary data.</text>
</comment>
<dbReference type="SUPFAM" id="SSF53955">
    <property type="entry name" value="Lysozyme-like"/>
    <property type="match status" value="1"/>
</dbReference>
<dbReference type="Gene3D" id="1.10.530.10">
    <property type="match status" value="1"/>
</dbReference>
<organism evidence="5 6">
    <name type="scientific">Mumia zhuanghuii</name>
    <dbReference type="NCBI Taxonomy" id="2585211"/>
    <lineage>
        <taxon>Bacteria</taxon>
        <taxon>Bacillati</taxon>
        <taxon>Actinomycetota</taxon>
        <taxon>Actinomycetes</taxon>
        <taxon>Propionibacteriales</taxon>
        <taxon>Nocardioidaceae</taxon>
        <taxon>Mumia</taxon>
    </lineage>
</organism>
<dbReference type="AlphaFoldDB" id="A0A5Q6RPL8"/>
<name>A0A5Q6RPL8_9ACTN</name>
<proteinExistence type="inferred from homology"/>
<dbReference type="Pfam" id="PF06737">
    <property type="entry name" value="Transglycosylas"/>
    <property type="match status" value="1"/>
</dbReference>
<feature type="signal peptide" evidence="3">
    <location>
        <begin position="1"/>
        <end position="35"/>
    </location>
</feature>
<comment type="similarity">
    <text evidence="1">Belongs to the transglycosylase family. Rpf subfamily.</text>
</comment>
<feature type="domain" description="Resuscitation-promoting factor core lysozyme-like" evidence="4">
    <location>
        <begin position="35"/>
        <end position="111"/>
    </location>
</feature>
<evidence type="ECO:0000256" key="2">
    <source>
        <dbReference type="ARBA" id="ARBA00022801"/>
    </source>
</evidence>
<accession>A0A5Q6RPL8</accession>
<evidence type="ECO:0000313" key="5">
    <source>
        <dbReference type="EMBL" id="KAA1420016.1"/>
    </source>
</evidence>
<feature type="chain" id="PRO_5024289883" evidence="3">
    <location>
        <begin position="36"/>
        <end position="153"/>
    </location>
</feature>
<dbReference type="GO" id="GO:0016787">
    <property type="term" value="F:hydrolase activity"/>
    <property type="evidence" value="ECO:0007669"/>
    <property type="project" value="UniProtKB-KW"/>
</dbReference>
<keyword evidence="3" id="KW-0732">Signal</keyword>
<dbReference type="OrthoDB" id="1404170at2"/>
<dbReference type="Proteomes" id="UP000307768">
    <property type="component" value="Unassembled WGS sequence"/>
</dbReference>
<dbReference type="CDD" id="cd13925">
    <property type="entry name" value="RPF"/>
    <property type="match status" value="1"/>
</dbReference>
<sequence>MNNVLGAAKRGAAITLALAGLVAGLLVFTSAPASAAKDKTWERLAQCEAGGRWKINTGNGYHGGLQFNPGTWRAYGGKKYAPYAYKAKRRQQIAVAEKVLKSQGWGAWPGCSRKLGLGTKHKREKWQGFAKSDRYAKQGAVGFFPRWWRKKFW</sequence>
<evidence type="ECO:0000256" key="3">
    <source>
        <dbReference type="SAM" id="SignalP"/>
    </source>
</evidence>
<keyword evidence="2" id="KW-0378">Hydrolase</keyword>
<dbReference type="InterPro" id="IPR010618">
    <property type="entry name" value="RPF"/>
</dbReference>
<dbReference type="RefSeq" id="WP_149771240.1">
    <property type="nucleotide sequence ID" value="NZ_VDFQ02000006.1"/>
</dbReference>
<evidence type="ECO:0000259" key="4">
    <source>
        <dbReference type="Pfam" id="PF06737"/>
    </source>
</evidence>